<dbReference type="Proteomes" id="UP000095282">
    <property type="component" value="Unplaced"/>
</dbReference>
<accession>A0A1I7TZ85</accession>
<evidence type="ECO:0000256" key="1">
    <source>
        <dbReference type="SAM" id="MobiDB-lite"/>
    </source>
</evidence>
<dbReference type="SUPFAM" id="SSF54160">
    <property type="entry name" value="Chromo domain-like"/>
    <property type="match status" value="1"/>
</dbReference>
<sequence length="332" mass="38664">MTSEQNPGTNHNGRHLEAPVIKDGVELWVVKKVLNVTQKYGVVSYETLWAEKNMVTWEPIDSFPHRFNSQVLRDYQKRHPKRWADVHQKAKNFRKKIAKQELKKRERISKAKEVEAAFEQTSNQSNQNKKEVDEEPSSKKLKFRHLLSDDSDEDYDPRKQGKARKDIMDMTHKEGQFFFKTLWNDETTTWESIDKFPLKHNNFLVNRFKNEYPKQWNSVRGAAAKYREKNRKREQKLKKLQDVGSGTDFPMFTGAWEKWPAVNEADSEEKESIPSGSGTDEPGQCVNQDNSTSQQSQTVYKKTGDEESKLFHHIGTVASALLPKTNELFQNS</sequence>
<reference evidence="3" key="1">
    <citation type="submission" date="2016-11" db="UniProtKB">
        <authorList>
            <consortium name="WormBaseParasite"/>
        </authorList>
    </citation>
    <scope>IDENTIFICATION</scope>
</reference>
<feature type="region of interest" description="Disordered" evidence="1">
    <location>
        <begin position="115"/>
        <end position="139"/>
    </location>
</feature>
<protein>
    <submittedName>
        <fullName evidence="3">Chromo domain-containing protein</fullName>
    </submittedName>
</protein>
<keyword evidence="2" id="KW-1185">Reference proteome</keyword>
<evidence type="ECO:0000313" key="2">
    <source>
        <dbReference type="Proteomes" id="UP000095282"/>
    </source>
</evidence>
<evidence type="ECO:0000313" key="3">
    <source>
        <dbReference type="WBParaSite" id="Csp11.Scaffold629.g13274.t1"/>
    </source>
</evidence>
<proteinExistence type="predicted"/>
<dbReference type="WBParaSite" id="Csp11.Scaffold629.g13274.t1">
    <property type="protein sequence ID" value="Csp11.Scaffold629.g13274.t1"/>
    <property type="gene ID" value="Csp11.Scaffold629.g13274"/>
</dbReference>
<dbReference type="AlphaFoldDB" id="A0A1I7TZ85"/>
<feature type="region of interest" description="Disordered" evidence="1">
    <location>
        <begin position="263"/>
        <end position="304"/>
    </location>
</feature>
<dbReference type="InterPro" id="IPR016197">
    <property type="entry name" value="Chromo-like_dom_sf"/>
</dbReference>
<feature type="compositionally biased region" description="Basic and acidic residues" evidence="1">
    <location>
        <begin position="128"/>
        <end position="138"/>
    </location>
</feature>
<organism evidence="2 3">
    <name type="scientific">Caenorhabditis tropicalis</name>
    <dbReference type="NCBI Taxonomy" id="1561998"/>
    <lineage>
        <taxon>Eukaryota</taxon>
        <taxon>Metazoa</taxon>
        <taxon>Ecdysozoa</taxon>
        <taxon>Nematoda</taxon>
        <taxon>Chromadorea</taxon>
        <taxon>Rhabditida</taxon>
        <taxon>Rhabditina</taxon>
        <taxon>Rhabditomorpha</taxon>
        <taxon>Rhabditoidea</taxon>
        <taxon>Rhabditidae</taxon>
        <taxon>Peloderinae</taxon>
        <taxon>Caenorhabditis</taxon>
    </lineage>
</organism>
<name>A0A1I7TZ85_9PELO</name>